<dbReference type="GO" id="GO:0005576">
    <property type="term" value="C:extracellular region"/>
    <property type="evidence" value="ECO:0007669"/>
    <property type="project" value="TreeGrafter"/>
</dbReference>
<evidence type="ECO:0000256" key="3">
    <source>
        <dbReference type="ARBA" id="ARBA00022676"/>
    </source>
</evidence>
<reference evidence="11" key="1">
    <citation type="submission" date="2019-09" db="EMBL/GenBank/DDBJ databases">
        <authorList>
            <person name="Cremers G."/>
        </authorList>
    </citation>
    <scope>NUCLEOTIDE SEQUENCE [LARGE SCALE GENOMIC DNA]</scope>
    <source>
        <strain evidence="11">3B</strain>
    </source>
</reference>
<name>A0A5E6MNV9_9BACT</name>
<dbReference type="PROSITE" id="PS52029">
    <property type="entry name" value="LD_TPASE"/>
    <property type="match status" value="1"/>
</dbReference>
<dbReference type="GO" id="GO:0008360">
    <property type="term" value="P:regulation of cell shape"/>
    <property type="evidence" value="ECO:0007669"/>
    <property type="project" value="UniProtKB-UniRule"/>
</dbReference>
<dbReference type="CDD" id="cd16913">
    <property type="entry name" value="YkuD_like"/>
    <property type="match status" value="1"/>
</dbReference>
<dbReference type="OrthoDB" id="9787225at2"/>
<evidence type="ECO:0000256" key="4">
    <source>
        <dbReference type="ARBA" id="ARBA00022679"/>
    </source>
</evidence>
<evidence type="ECO:0000256" key="9">
    <source>
        <dbReference type="PROSITE-ProRule" id="PRU01373"/>
    </source>
</evidence>
<evidence type="ECO:0000256" key="2">
    <source>
        <dbReference type="ARBA" id="ARBA00005992"/>
    </source>
</evidence>
<dbReference type="PANTHER" id="PTHR30582">
    <property type="entry name" value="L,D-TRANSPEPTIDASE"/>
    <property type="match status" value="1"/>
</dbReference>
<dbReference type="Proteomes" id="UP000381693">
    <property type="component" value="Unassembled WGS sequence"/>
</dbReference>
<keyword evidence="6 9" id="KW-0133">Cell shape</keyword>
<dbReference type="GO" id="GO:0016757">
    <property type="term" value="F:glycosyltransferase activity"/>
    <property type="evidence" value="ECO:0007669"/>
    <property type="project" value="UniProtKB-KW"/>
</dbReference>
<dbReference type="GO" id="GO:0018104">
    <property type="term" value="P:peptidoglycan-protein cross-linking"/>
    <property type="evidence" value="ECO:0007669"/>
    <property type="project" value="TreeGrafter"/>
</dbReference>
<organism evidence="11 12">
    <name type="scientific">Methylacidimicrobium cyclopophantes</name>
    <dbReference type="NCBI Taxonomy" id="1041766"/>
    <lineage>
        <taxon>Bacteria</taxon>
        <taxon>Pseudomonadati</taxon>
        <taxon>Verrucomicrobiota</taxon>
        <taxon>Methylacidimicrobium</taxon>
    </lineage>
</organism>
<evidence type="ECO:0000256" key="7">
    <source>
        <dbReference type="ARBA" id="ARBA00022984"/>
    </source>
</evidence>
<dbReference type="Pfam" id="PF03734">
    <property type="entry name" value="YkuD"/>
    <property type="match status" value="1"/>
</dbReference>
<keyword evidence="8 9" id="KW-0961">Cell wall biogenesis/degradation</keyword>
<keyword evidence="7 9" id="KW-0573">Peptidoglycan synthesis</keyword>
<keyword evidence="5" id="KW-0378">Hydrolase</keyword>
<dbReference type="EMBL" id="CABFUZ020000147">
    <property type="protein sequence ID" value="VVM07136.1"/>
    <property type="molecule type" value="Genomic_DNA"/>
</dbReference>
<dbReference type="Gene3D" id="2.40.440.10">
    <property type="entry name" value="L,D-transpeptidase catalytic domain-like"/>
    <property type="match status" value="1"/>
</dbReference>
<evidence type="ECO:0000256" key="5">
    <source>
        <dbReference type="ARBA" id="ARBA00022801"/>
    </source>
</evidence>
<keyword evidence="3" id="KW-0328">Glycosyltransferase</keyword>
<keyword evidence="12" id="KW-1185">Reference proteome</keyword>
<feature type="domain" description="L,D-TPase catalytic" evidence="10">
    <location>
        <begin position="18"/>
        <end position="167"/>
    </location>
</feature>
<dbReference type="InterPro" id="IPR005490">
    <property type="entry name" value="LD_TPept_cat_dom"/>
</dbReference>
<evidence type="ECO:0000259" key="10">
    <source>
        <dbReference type="PROSITE" id="PS52029"/>
    </source>
</evidence>
<dbReference type="UniPathway" id="UPA00219"/>
<dbReference type="AlphaFoldDB" id="A0A5E6MNV9"/>
<dbReference type="InterPro" id="IPR050979">
    <property type="entry name" value="LD-transpeptidase"/>
</dbReference>
<protein>
    <submittedName>
        <fullName evidence="11">L,D-transpeptidase YkuD</fullName>
        <ecNumber evidence="11">2.-.-.-</ecNumber>
    </submittedName>
</protein>
<dbReference type="GO" id="GO:0071555">
    <property type="term" value="P:cell wall organization"/>
    <property type="evidence" value="ECO:0007669"/>
    <property type="project" value="UniProtKB-UniRule"/>
</dbReference>
<evidence type="ECO:0000313" key="11">
    <source>
        <dbReference type="EMBL" id="VVM07136.1"/>
    </source>
</evidence>
<feature type="active site" description="Nucleophile" evidence="9">
    <location>
        <position position="143"/>
    </location>
</feature>
<dbReference type="GO" id="GO:0071972">
    <property type="term" value="F:peptidoglycan L,D-transpeptidase activity"/>
    <property type="evidence" value="ECO:0007669"/>
    <property type="project" value="TreeGrafter"/>
</dbReference>
<comment type="pathway">
    <text evidence="1 9">Cell wall biogenesis; peptidoglycan biosynthesis.</text>
</comment>
<evidence type="ECO:0000256" key="1">
    <source>
        <dbReference type="ARBA" id="ARBA00004752"/>
    </source>
</evidence>
<gene>
    <name evidence="11" type="primary">ykuD</name>
    <name evidence="11" type="ORF">MAMC_01443</name>
</gene>
<feature type="active site" description="Proton donor/acceptor" evidence="9">
    <location>
        <position position="127"/>
    </location>
</feature>
<evidence type="ECO:0000256" key="8">
    <source>
        <dbReference type="ARBA" id="ARBA00023316"/>
    </source>
</evidence>
<comment type="caution">
    <text evidence="11">The sequence shown here is derived from an EMBL/GenBank/DDBJ whole genome shotgun (WGS) entry which is preliminary data.</text>
</comment>
<sequence>MSFDPRHLSPLPSIPEGIWFHVSIWEQKVRVLRHQEPIWEALVSTALLGCGEEPESHRTPRGWHFVCEKIGEGAPLGTEFRGRRPTGFLWTPDAPFFEESLILTRILWLAGMEPRNLTTRERHIYFHGTNREDAIGKPMSKGCICLRNEEMVELFEFASVGTRVLIEEGGRLL</sequence>
<accession>A0A5E6MNV9</accession>
<evidence type="ECO:0000313" key="12">
    <source>
        <dbReference type="Proteomes" id="UP000381693"/>
    </source>
</evidence>
<evidence type="ECO:0000256" key="6">
    <source>
        <dbReference type="ARBA" id="ARBA00022960"/>
    </source>
</evidence>
<dbReference type="SUPFAM" id="SSF141523">
    <property type="entry name" value="L,D-transpeptidase catalytic domain-like"/>
    <property type="match status" value="1"/>
</dbReference>
<dbReference type="InterPro" id="IPR038063">
    <property type="entry name" value="Transpep_catalytic_dom"/>
</dbReference>
<dbReference type="RefSeq" id="WP_142525436.1">
    <property type="nucleotide sequence ID" value="NZ_CABFUZ020000147.1"/>
</dbReference>
<comment type="similarity">
    <text evidence="2">Belongs to the YkuD family.</text>
</comment>
<dbReference type="EC" id="2.-.-.-" evidence="11"/>
<keyword evidence="4 11" id="KW-0808">Transferase</keyword>
<dbReference type="PANTHER" id="PTHR30582:SF24">
    <property type="entry name" value="L,D-TRANSPEPTIDASE ERFK_SRFK-RELATED"/>
    <property type="match status" value="1"/>
</dbReference>
<proteinExistence type="inferred from homology"/>